<reference evidence="3" key="1">
    <citation type="submission" date="2025-08" db="UniProtKB">
        <authorList>
            <consortium name="Ensembl"/>
        </authorList>
    </citation>
    <scope>IDENTIFICATION</scope>
</reference>
<sequence length="527" mass="60752">MLSVLCVLHLLFNRTRRKEPFLNQRREHVPESQRDAETLVPQQCQPELSQYAVQVLDLSSQYGGDDSISYTMHNLAGPPNIYPLAGDFTHAAVLRTYGTWWDHLSRWTPGPCPDNPRWFQSRDFVELLFDEPVFPTGVSVLETYHPGYVVRILARSWHQGEEPAVGRYRSPVDRWRTLWSGPVDCHLPPNDPRKLSPSIHPPGFATNLLRLEFNCSLSDYYMELDAVVLHGIPVDVRQPNKSKSTEELAESERLRKKQNMIEKRTNEEEGKLYNFTKNGYFDLLPYELIEVILSYLTLPELCRLAQSSRTLRDYCYDPFMYKHLDLKPFWPSLCEEDLLALKSRLTHARSLGLSWTGNKGSFSPTVLENFLGGWSVSLLHLELANCHWITKDSLETVTMLCPNLRDLDLSSCDRIPPGEFRQLSSLQRLQRLVLYRTRINTESLLWIISKCTELRHLNLGGCLEVKEPDLVLLVLASNCQQLRSLDMWRSSELTEVGLAHLASRCKNIEVNDLIETWIQCLKVSVIE</sequence>
<dbReference type="OMA" id="GWCMREA"/>
<dbReference type="PROSITE" id="PS50181">
    <property type="entry name" value="FBOX"/>
    <property type="match status" value="1"/>
</dbReference>
<dbReference type="Pfam" id="PF24758">
    <property type="entry name" value="LRR_At5g56370"/>
    <property type="match status" value="1"/>
</dbReference>
<dbReference type="InterPro" id="IPR001810">
    <property type="entry name" value="F-box_dom"/>
</dbReference>
<dbReference type="Gene3D" id="3.80.10.10">
    <property type="entry name" value="Ribonuclease Inhibitor"/>
    <property type="match status" value="1"/>
</dbReference>
<proteinExistence type="predicted"/>
<keyword evidence="4" id="KW-1185">Reference proteome</keyword>
<dbReference type="Ensembl" id="ENSEBUT00000027863.1">
    <property type="protein sequence ID" value="ENSEBUP00000027287.1"/>
    <property type="gene ID" value="ENSEBUG00000016724.1"/>
</dbReference>
<dbReference type="InterPro" id="IPR032675">
    <property type="entry name" value="LRR_dom_sf"/>
</dbReference>
<keyword evidence="1" id="KW-0833">Ubl conjugation pathway</keyword>
<name>A0A8C4RC04_EPTBU</name>
<dbReference type="InterPro" id="IPR055411">
    <property type="entry name" value="LRR_FXL15/At3g58940/PEG3-like"/>
</dbReference>
<protein>
    <submittedName>
        <fullName evidence="3">F-box and leucine-rich repeat protein 4</fullName>
    </submittedName>
</protein>
<reference evidence="3" key="2">
    <citation type="submission" date="2025-09" db="UniProtKB">
        <authorList>
            <consortium name="Ensembl"/>
        </authorList>
    </citation>
    <scope>IDENTIFICATION</scope>
</reference>
<dbReference type="InterPro" id="IPR006553">
    <property type="entry name" value="Leu-rich_rpt_Cys-con_subtyp"/>
</dbReference>
<dbReference type="PANTHER" id="PTHR13318:SF152">
    <property type="entry name" value="F-BOX_LRR-REPEAT PROTEIN 4"/>
    <property type="match status" value="1"/>
</dbReference>
<feature type="domain" description="F-box" evidence="2">
    <location>
        <begin position="278"/>
        <end position="324"/>
    </location>
</feature>
<evidence type="ECO:0000313" key="3">
    <source>
        <dbReference type="Ensembl" id="ENSEBUP00000027287.1"/>
    </source>
</evidence>
<dbReference type="GeneTree" id="ENSGT00940000155184"/>
<dbReference type="InterPro" id="IPR036047">
    <property type="entry name" value="F-box-like_dom_sf"/>
</dbReference>
<dbReference type="SMART" id="SM00367">
    <property type="entry name" value="LRR_CC"/>
    <property type="match status" value="4"/>
</dbReference>
<dbReference type="AlphaFoldDB" id="A0A8C4RC04"/>
<dbReference type="SUPFAM" id="SSF52047">
    <property type="entry name" value="RNI-like"/>
    <property type="match status" value="1"/>
</dbReference>
<dbReference type="Pfam" id="PF12937">
    <property type="entry name" value="F-box-like"/>
    <property type="match status" value="1"/>
</dbReference>
<dbReference type="GO" id="GO:0031146">
    <property type="term" value="P:SCF-dependent proteasomal ubiquitin-dependent protein catabolic process"/>
    <property type="evidence" value="ECO:0007669"/>
    <property type="project" value="TreeGrafter"/>
</dbReference>
<evidence type="ECO:0000313" key="4">
    <source>
        <dbReference type="Proteomes" id="UP000694388"/>
    </source>
</evidence>
<dbReference type="CDD" id="cd22117">
    <property type="entry name" value="F-box_FBXL4"/>
    <property type="match status" value="1"/>
</dbReference>
<evidence type="ECO:0000259" key="2">
    <source>
        <dbReference type="PROSITE" id="PS50181"/>
    </source>
</evidence>
<dbReference type="PANTHER" id="PTHR13318">
    <property type="entry name" value="PARTNER OF PAIRED, ISOFORM B-RELATED"/>
    <property type="match status" value="1"/>
</dbReference>
<dbReference type="SUPFAM" id="SSF81383">
    <property type="entry name" value="F-box domain"/>
    <property type="match status" value="1"/>
</dbReference>
<accession>A0A8C4RC04</accession>
<organism evidence="3 4">
    <name type="scientific">Eptatretus burgeri</name>
    <name type="common">Inshore hagfish</name>
    <dbReference type="NCBI Taxonomy" id="7764"/>
    <lineage>
        <taxon>Eukaryota</taxon>
        <taxon>Metazoa</taxon>
        <taxon>Chordata</taxon>
        <taxon>Craniata</taxon>
        <taxon>Vertebrata</taxon>
        <taxon>Cyclostomata</taxon>
        <taxon>Myxini</taxon>
        <taxon>Myxiniformes</taxon>
        <taxon>Myxinidae</taxon>
        <taxon>Eptatretinae</taxon>
        <taxon>Eptatretus</taxon>
    </lineage>
</organism>
<evidence type="ECO:0000256" key="1">
    <source>
        <dbReference type="ARBA" id="ARBA00022786"/>
    </source>
</evidence>
<dbReference type="GO" id="GO:0019005">
    <property type="term" value="C:SCF ubiquitin ligase complex"/>
    <property type="evidence" value="ECO:0007669"/>
    <property type="project" value="TreeGrafter"/>
</dbReference>
<dbReference type="Proteomes" id="UP000694388">
    <property type="component" value="Unplaced"/>
</dbReference>